<feature type="chain" id="PRO_5013200703" evidence="6">
    <location>
        <begin position="21"/>
        <end position="433"/>
    </location>
</feature>
<dbReference type="GO" id="GO:0009279">
    <property type="term" value="C:cell outer membrane"/>
    <property type="evidence" value="ECO:0007669"/>
    <property type="project" value="UniProtKB-SubCell"/>
</dbReference>
<name>A0A1M6DJK4_9FLAO</name>
<keyword evidence="9" id="KW-1185">Reference proteome</keyword>
<feature type="domain" description="OmpA-like" evidence="7">
    <location>
        <begin position="318"/>
        <end position="433"/>
    </location>
</feature>
<sequence length="433" mass="48864">MKKSCFFLIVFIAFSFNTNAQVLGGFGRKLEDKINRKIEEKVDRHVDKTINKADQKSDEKIEEAKKGGKSTSDDTSSKKSKKSEKTAKGAKDFVSGTKILATEDFKQDATGDFPVNWLTNTSGEVVELSGSKDKWLMLNSRGSFTIKNFNKTLPKNFTFEFNLATSDKYSYYSTPLNFVFASSSDYKKDYKNWHQFGHGKEGVLVNLHPQDAGGQKGLTRFFVYSKGEEYSKNEKSIAQFTSSNDNVRVQVWRQGPRMRVYIDGNKIWDLPDAFQDGVNYNNIVFYSYEYHEHDGLDDRIYLSDIVLAEAGADTRHKLIETGAFTTNEILFDTNKATIKPSSEKVLAELGEALNSAPDFKVMIIGHTDGDGKESDNQKLSEKRAESVKNYLMSKFGIDSSRMQTSGKGESQPLGDNSKEEGKAQNRRVEFKKI</sequence>
<keyword evidence="2 4" id="KW-0472">Membrane</keyword>
<evidence type="ECO:0000259" key="7">
    <source>
        <dbReference type="PROSITE" id="PS51123"/>
    </source>
</evidence>
<dbReference type="Gene3D" id="3.30.1330.60">
    <property type="entry name" value="OmpA-like domain"/>
    <property type="match status" value="1"/>
</dbReference>
<accession>A0A1M6DJK4</accession>
<dbReference type="AlphaFoldDB" id="A0A1M6DJK4"/>
<dbReference type="EMBL" id="FQZI01000002">
    <property type="protein sequence ID" value="SHI73303.1"/>
    <property type="molecule type" value="Genomic_DNA"/>
</dbReference>
<gene>
    <name evidence="8" type="ORF">SAMN05444363_1484</name>
</gene>
<dbReference type="InterPro" id="IPR006690">
    <property type="entry name" value="OMPA-like_CS"/>
</dbReference>
<dbReference type="SUPFAM" id="SSF103088">
    <property type="entry name" value="OmpA-like"/>
    <property type="match status" value="1"/>
</dbReference>
<protein>
    <submittedName>
        <fullName evidence="8">OmpA family protein</fullName>
    </submittedName>
</protein>
<feature type="region of interest" description="Disordered" evidence="5">
    <location>
        <begin position="395"/>
        <end position="433"/>
    </location>
</feature>
<proteinExistence type="predicted"/>
<dbReference type="PROSITE" id="PS51123">
    <property type="entry name" value="OMPA_2"/>
    <property type="match status" value="1"/>
</dbReference>
<dbReference type="InterPro" id="IPR006665">
    <property type="entry name" value="OmpA-like"/>
</dbReference>
<evidence type="ECO:0000256" key="3">
    <source>
        <dbReference type="ARBA" id="ARBA00023237"/>
    </source>
</evidence>
<dbReference type="OrthoDB" id="9800869at2"/>
<evidence type="ECO:0000256" key="2">
    <source>
        <dbReference type="ARBA" id="ARBA00023136"/>
    </source>
</evidence>
<comment type="subcellular location">
    <subcellularLocation>
        <location evidence="1">Cell outer membrane</location>
    </subcellularLocation>
</comment>
<feature type="region of interest" description="Disordered" evidence="5">
    <location>
        <begin position="49"/>
        <end position="83"/>
    </location>
</feature>
<dbReference type="PROSITE" id="PS01068">
    <property type="entry name" value="OMPA_1"/>
    <property type="match status" value="1"/>
</dbReference>
<evidence type="ECO:0000256" key="1">
    <source>
        <dbReference type="ARBA" id="ARBA00004442"/>
    </source>
</evidence>
<feature type="signal peptide" evidence="6">
    <location>
        <begin position="1"/>
        <end position="20"/>
    </location>
</feature>
<feature type="compositionally biased region" description="Basic and acidic residues" evidence="5">
    <location>
        <begin position="416"/>
        <end position="433"/>
    </location>
</feature>
<dbReference type="RefSeq" id="WP_073310012.1">
    <property type="nucleotide sequence ID" value="NZ_FQZI01000002.1"/>
</dbReference>
<dbReference type="CDD" id="cd07185">
    <property type="entry name" value="OmpA_C-like"/>
    <property type="match status" value="1"/>
</dbReference>
<dbReference type="PRINTS" id="PR01021">
    <property type="entry name" value="OMPADOMAIN"/>
</dbReference>
<evidence type="ECO:0000256" key="5">
    <source>
        <dbReference type="SAM" id="MobiDB-lite"/>
    </source>
</evidence>
<dbReference type="InterPro" id="IPR050330">
    <property type="entry name" value="Bact_OuterMem_StrucFunc"/>
</dbReference>
<keyword evidence="3" id="KW-0998">Cell outer membrane</keyword>
<dbReference type="PANTHER" id="PTHR30329:SF21">
    <property type="entry name" value="LIPOPROTEIN YIAD-RELATED"/>
    <property type="match status" value="1"/>
</dbReference>
<evidence type="ECO:0000313" key="8">
    <source>
        <dbReference type="EMBL" id="SHI73303.1"/>
    </source>
</evidence>
<dbReference type="STRING" id="415425.SAMN05444363_1484"/>
<evidence type="ECO:0000256" key="6">
    <source>
        <dbReference type="SAM" id="SignalP"/>
    </source>
</evidence>
<dbReference type="PANTHER" id="PTHR30329">
    <property type="entry name" value="STATOR ELEMENT OF FLAGELLAR MOTOR COMPLEX"/>
    <property type="match status" value="1"/>
</dbReference>
<evidence type="ECO:0000313" key="9">
    <source>
        <dbReference type="Proteomes" id="UP000184488"/>
    </source>
</evidence>
<organism evidence="8 9">
    <name type="scientific">Flavobacterium terrae</name>
    <dbReference type="NCBI Taxonomy" id="415425"/>
    <lineage>
        <taxon>Bacteria</taxon>
        <taxon>Pseudomonadati</taxon>
        <taxon>Bacteroidota</taxon>
        <taxon>Flavobacteriia</taxon>
        <taxon>Flavobacteriales</taxon>
        <taxon>Flavobacteriaceae</taxon>
        <taxon>Flavobacterium</taxon>
    </lineage>
</organism>
<dbReference type="InterPro" id="IPR006664">
    <property type="entry name" value="OMP_bac"/>
</dbReference>
<evidence type="ECO:0000256" key="4">
    <source>
        <dbReference type="PROSITE-ProRule" id="PRU00473"/>
    </source>
</evidence>
<dbReference type="Pfam" id="PF00691">
    <property type="entry name" value="OmpA"/>
    <property type="match status" value="1"/>
</dbReference>
<reference evidence="9" key="1">
    <citation type="submission" date="2016-11" db="EMBL/GenBank/DDBJ databases">
        <authorList>
            <person name="Varghese N."/>
            <person name="Submissions S."/>
        </authorList>
    </citation>
    <scope>NUCLEOTIDE SEQUENCE [LARGE SCALE GENOMIC DNA]</scope>
    <source>
        <strain evidence="9">DSM 18829</strain>
    </source>
</reference>
<keyword evidence="6" id="KW-0732">Signal</keyword>
<dbReference type="InterPro" id="IPR036737">
    <property type="entry name" value="OmpA-like_sf"/>
</dbReference>
<dbReference type="Proteomes" id="UP000184488">
    <property type="component" value="Unassembled WGS sequence"/>
</dbReference>